<evidence type="ECO:0000313" key="2">
    <source>
        <dbReference type="EMBL" id="KAG7317770.1"/>
    </source>
</evidence>
<accession>A0A9D3N8U8</accession>
<gene>
    <name evidence="2" type="ORF">KOW79_018805</name>
</gene>
<dbReference type="AlphaFoldDB" id="A0A9D3N8U8"/>
<evidence type="ECO:0000256" key="1">
    <source>
        <dbReference type="SAM" id="MobiDB-lite"/>
    </source>
</evidence>
<dbReference type="Proteomes" id="UP000824219">
    <property type="component" value="Linkage Group LG23"/>
</dbReference>
<keyword evidence="3" id="KW-1185">Reference proteome</keyword>
<feature type="compositionally biased region" description="Polar residues" evidence="1">
    <location>
        <begin position="98"/>
        <end position="107"/>
    </location>
</feature>
<name>A0A9D3N8U8_9TELE</name>
<organism evidence="2 3">
    <name type="scientific">Hemibagrus wyckioides</name>
    <dbReference type="NCBI Taxonomy" id="337641"/>
    <lineage>
        <taxon>Eukaryota</taxon>
        <taxon>Metazoa</taxon>
        <taxon>Chordata</taxon>
        <taxon>Craniata</taxon>
        <taxon>Vertebrata</taxon>
        <taxon>Euteleostomi</taxon>
        <taxon>Actinopterygii</taxon>
        <taxon>Neopterygii</taxon>
        <taxon>Teleostei</taxon>
        <taxon>Ostariophysi</taxon>
        <taxon>Siluriformes</taxon>
        <taxon>Bagridae</taxon>
        <taxon>Hemibagrus</taxon>
    </lineage>
</organism>
<comment type="caution">
    <text evidence="2">The sequence shown here is derived from an EMBL/GenBank/DDBJ whole genome shotgun (WGS) entry which is preliminary data.</text>
</comment>
<dbReference type="EMBL" id="JAHKSW010000023">
    <property type="protein sequence ID" value="KAG7317770.1"/>
    <property type="molecule type" value="Genomic_DNA"/>
</dbReference>
<dbReference type="OrthoDB" id="3066195at2759"/>
<sequence length="152" mass="16502">MVFHLPIKGLSLPSEECEKRWYVLQSQARREIAAHKRDSSSTGGGPPDKQLSQVAETVFNVLGHSEISVTGLKEGADSSVIQLMEIRQSMEPSEEPGPSTSQVCDPQPQSVYQISLPAAATPTPSLLDRKLEIETDTLTQHKKSCLFTGGAL</sequence>
<feature type="region of interest" description="Disordered" evidence="1">
    <location>
        <begin position="88"/>
        <end position="107"/>
    </location>
</feature>
<evidence type="ECO:0000313" key="3">
    <source>
        <dbReference type="Proteomes" id="UP000824219"/>
    </source>
</evidence>
<proteinExistence type="predicted"/>
<reference evidence="2 3" key="1">
    <citation type="submission" date="2021-06" db="EMBL/GenBank/DDBJ databases">
        <title>Chromosome-level genome assembly of the red-tail catfish (Hemibagrus wyckioides).</title>
        <authorList>
            <person name="Shao F."/>
        </authorList>
    </citation>
    <scope>NUCLEOTIDE SEQUENCE [LARGE SCALE GENOMIC DNA]</scope>
    <source>
        <strain evidence="2">EC202008001</strain>
        <tissue evidence="2">Blood</tissue>
    </source>
</reference>
<protein>
    <submittedName>
        <fullName evidence="2">Uncharacterized protein</fullName>
    </submittedName>
</protein>